<name>A0A024GN34_9STRA</name>
<accession>A0A024GN34</accession>
<sequence>MVWDIIKSQSLRFGIQKVSDDQIAMISHTQKDINLHGIYENATIKSFSHALGFNHTNSDFTSRRRRKVSEEERKAKHREVQRRFIQRKKEALEQTKEMVCLLEAQVSYLKVSQEKVVLKAKNGELQLAVEYPLRCRDHLSDALRRMEEEIELVVRHYVPLQYKQIQYARIQAFAEICQILSDPNYQTIGTATLGWVDRRKMETINETAVKFVFEKTFVNVSPLELYQRTWKKMCDAAILRDFFSPALMLRKHVLQQIDDDTFVTYRVIYNRQNREITRAVELSYRTQKGDDYYLITQSVNVPSLTKCLDKSRPWSKMLTWIKLSPIAELEADACRFQYGGRLGNITADGARYWLMEILLVVFRYESLMIRPLFSLR</sequence>
<dbReference type="Proteomes" id="UP000053237">
    <property type="component" value="Unassembled WGS sequence"/>
</dbReference>
<dbReference type="OrthoDB" id="164238at2759"/>
<protein>
    <recommendedName>
        <fullName evidence="3">BZIP domain-containing protein</fullName>
    </recommendedName>
</protein>
<dbReference type="InParanoid" id="A0A024GN34"/>
<comment type="caution">
    <text evidence="1">The sequence shown here is derived from an EMBL/GenBank/DDBJ whole genome shotgun (WGS) entry which is preliminary data.</text>
</comment>
<proteinExistence type="predicted"/>
<organism evidence="1 2">
    <name type="scientific">Albugo candida</name>
    <dbReference type="NCBI Taxonomy" id="65357"/>
    <lineage>
        <taxon>Eukaryota</taxon>
        <taxon>Sar</taxon>
        <taxon>Stramenopiles</taxon>
        <taxon>Oomycota</taxon>
        <taxon>Peronosporomycetes</taxon>
        <taxon>Albuginales</taxon>
        <taxon>Albuginaceae</taxon>
        <taxon>Albugo</taxon>
    </lineage>
</organism>
<keyword evidence="2" id="KW-1185">Reference proteome</keyword>
<reference evidence="1 2" key="1">
    <citation type="submission" date="2012-05" db="EMBL/GenBank/DDBJ databases">
        <title>Recombination and specialization in a pathogen metapopulation.</title>
        <authorList>
            <person name="Gardiner A."/>
            <person name="Kemen E."/>
            <person name="Schultz-Larsen T."/>
            <person name="MacLean D."/>
            <person name="Van Oosterhout C."/>
            <person name="Jones J.D.G."/>
        </authorList>
    </citation>
    <scope>NUCLEOTIDE SEQUENCE [LARGE SCALE GENOMIC DNA]</scope>
    <source>
        <strain evidence="1 2">Ac Nc2</strain>
    </source>
</reference>
<evidence type="ECO:0000313" key="1">
    <source>
        <dbReference type="EMBL" id="CCI48301.1"/>
    </source>
</evidence>
<dbReference type="EMBL" id="CAIX01000214">
    <property type="protein sequence ID" value="CCI48301.1"/>
    <property type="molecule type" value="Genomic_DNA"/>
</dbReference>
<evidence type="ECO:0000313" key="2">
    <source>
        <dbReference type="Proteomes" id="UP000053237"/>
    </source>
</evidence>
<evidence type="ECO:0008006" key="3">
    <source>
        <dbReference type="Google" id="ProtNLM"/>
    </source>
</evidence>
<dbReference type="AlphaFoldDB" id="A0A024GN34"/>
<gene>
    <name evidence="1" type="ORF">BN9_093740</name>
</gene>